<name>A0ABR7BQ31_9ACTN</name>
<accession>A0ABR7BQ31</accession>
<dbReference type="RefSeq" id="WP_186938303.1">
    <property type="nucleotide sequence ID" value="NZ_JACOOA010000002.1"/>
</dbReference>
<evidence type="ECO:0000256" key="1">
    <source>
        <dbReference type="SAM" id="MobiDB-lite"/>
    </source>
</evidence>
<proteinExistence type="predicted"/>
<dbReference type="EMBL" id="JACOOA010000002">
    <property type="protein sequence ID" value="MBC5583721.1"/>
    <property type="molecule type" value="Genomic_DNA"/>
</dbReference>
<feature type="region of interest" description="Disordered" evidence="1">
    <location>
        <begin position="62"/>
        <end position="88"/>
    </location>
</feature>
<evidence type="ECO:0000313" key="3">
    <source>
        <dbReference type="Proteomes" id="UP000622448"/>
    </source>
</evidence>
<sequence>MPIEEVYYREGRLPIELHETYTYNELRLLFEEERKKGGARESQKKNWGRFFEWTNPTTQKFVPTKLHVPPKPKIDGRASNGGAREGAGRPESLRFEFDRIIGNFLRHCKLQYKVSDDMHIAYFSNGEIARHFGLYRKGIFAASREFSEVLEERNIFVERIKGVEKMIEEGAKQLHLYIRFETALERIRDKLNEKTRTLIFDKINRTEGLALGYGIVAHKADCPDEVEFHDEWLDTWDEYSNTYMGSHELDHLSAVAKSGNWKKMIEYVTSAINSDVANDQGISMDCDDEGELCFDFDFEALSDHKYSRIEKVRRVVFNPLELAMFSPKEIEESKKAFNNRVADDVLEFVSKKTDDAPMCKYIIDKYVRN</sequence>
<dbReference type="Proteomes" id="UP000622448">
    <property type="component" value="Unassembled WGS sequence"/>
</dbReference>
<keyword evidence="3" id="KW-1185">Reference proteome</keyword>
<reference evidence="2 3" key="1">
    <citation type="submission" date="2020-08" db="EMBL/GenBank/DDBJ databases">
        <title>Genome public.</title>
        <authorList>
            <person name="Liu C."/>
            <person name="Sun Q."/>
        </authorList>
    </citation>
    <scope>NUCLEOTIDE SEQUENCE [LARGE SCALE GENOMIC DNA]</scope>
    <source>
        <strain evidence="2 3">NSJ-70</strain>
    </source>
</reference>
<comment type="caution">
    <text evidence="2">The sequence shown here is derived from an EMBL/GenBank/DDBJ whole genome shotgun (WGS) entry which is preliminary data.</text>
</comment>
<organism evidence="2 3">
    <name type="scientific">Eggerthella hominis</name>
    <dbReference type="NCBI Taxonomy" id="2763043"/>
    <lineage>
        <taxon>Bacteria</taxon>
        <taxon>Bacillati</taxon>
        <taxon>Actinomycetota</taxon>
        <taxon>Coriobacteriia</taxon>
        <taxon>Eggerthellales</taxon>
        <taxon>Eggerthellaceae</taxon>
        <taxon>Eggerthella</taxon>
    </lineage>
</organism>
<evidence type="ECO:0000313" key="2">
    <source>
        <dbReference type="EMBL" id="MBC5583721.1"/>
    </source>
</evidence>
<gene>
    <name evidence="2" type="ORF">H8S61_05885</name>
</gene>
<protein>
    <submittedName>
        <fullName evidence="2">Uncharacterized protein</fullName>
    </submittedName>
</protein>